<dbReference type="Proteomes" id="UP000076962">
    <property type="component" value="Unassembled WGS sequence"/>
</dbReference>
<dbReference type="AlphaFoldDB" id="A0A176RYH6"/>
<gene>
    <name evidence="1" type="ORF">THIOM_003535</name>
</gene>
<evidence type="ECO:0000313" key="1">
    <source>
        <dbReference type="EMBL" id="OAD20746.1"/>
    </source>
</evidence>
<protein>
    <submittedName>
        <fullName evidence="1">Uncharacterized protein</fullName>
    </submittedName>
</protein>
<keyword evidence="2" id="KW-1185">Reference proteome</keyword>
<evidence type="ECO:0000313" key="2">
    <source>
        <dbReference type="Proteomes" id="UP000076962"/>
    </source>
</evidence>
<dbReference type="EMBL" id="LUTY01002141">
    <property type="protein sequence ID" value="OAD20746.1"/>
    <property type="molecule type" value="Genomic_DNA"/>
</dbReference>
<accession>A0A176RYH6</accession>
<sequence>MSRVGWSSLAGTKTYMKLNRTKKSMSLFDESIAPLEVVSSVEYERNGIHIFQCYSLSICNHWPSPVAIISDGPYGISGFSGDIATYEGYVQTKMMLFGSLSVGFVRLPLRLIGLGVDVLVRKSSPNFIMLLSHV</sequence>
<reference evidence="1 2" key="1">
    <citation type="submission" date="2016-05" db="EMBL/GenBank/DDBJ databases">
        <title>Single-cell genome of chain-forming Candidatus Thiomargarita nelsonii and comparison to other large sulfur-oxidizing bacteria.</title>
        <authorList>
            <person name="Winkel M."/>
            <person name="Salman V."/>
            <person name="Woyke T."/>
            <person name="Schulz-Vogt H."/>
            <person name="Richter M."/>
            <person name="Flood B."/>
            <person name="Bailey J."/>
            <person name="Amann R."/>
            <person name="Mussmann M."/>
        </authorList>
    </citation>
    <scope>NUCLEOTIDE SEQUENCE [LARGE SCALE GENOMIC DNA]</scope>
    <source>
        <strain evidence="1 2">THI036</strain>
    </source>
</reference>
<name>A0A176RYH6_9GAMM</name>
<comment type="caution">
    <text evidence="1">The sequence shown here is derived from an EMBL/GenBank/DDBJ whole genome shotgun (WGS) entry which is preliminary data.</text>
</comment>
<proteinExistence type="predicted"/>
<organism evidence="1 2">
    <name type="scientific">Candidatus Thiomargarita nelsonii</name>
    <dbReference type="NCBI Taxonomy" id="1003181"/>
    <lineage>
        <taxon>Bacteria</taxon>
        <taxon>Pseudomonadati</taxon>
        <taxon>Pseudomonadota</taxon>
        <taxon>Gammaproteobacteria</taxon>
        <taxon>Thiotrichales</taxon>
        <taxon>Thiotrichaceae</taxon>
        <taxon>Thiomargarita</taxon>
    </lineage>
</organism>